<dbReference type="RefSeq" id="WP_236456011.1">
    <property type="nucleotide sequence ID" value="NZ_CBCSGE010000003.1"/>
</dbReference>
<dbReference type="Proteomes" id="UP001589607">
    <property type="component" value="Unassembled WGS sequence"/>
</dbReference>
<comment type="caution">
    <text evidence="2">The sequence shown here is derived from an EMBL/GenBank/DDBJ whole genome shotgun (WGS) entry which is preliminary data.</text>
</comment>
<evidence type="ECO:0000313" key="2">
    <source>
        <dbReference type="EMBL" id="MFB9097980.1"/>
    </source>
</evidence>
<proteinExistence type="predicted"/>
<sequence>MNKFIYIILFFAFGLYALYEQSQPEPNKFIMIGAFAIFMYGLFRLMNKIPSKNDQEIDEDE</sequence>
<protein>
    <submittedName>
        <fullName evidence="2">Uncharacterized protein</fullName>
    </submittedName>
</protein>
<dbReference type="EMBL" id="JBHMEY010000067">
    <property type="protein sequence ID" value="MFB9097980.1"/>
    <property type="molecule type" value="Genomic_DNA"/>
</dbReference>
<keyword evidence="1" id="KW-0472">Membrane</keyword>
<feature type="transmembrane region" description="Helical" evidence="1">
    <location>
        <begin position="27"/>
        <end position="43"/>
    </location>
</feature>
<keyword evidence="1" id="KW-1133">Transmembrane helix</keyword>
<organism evidence="2 3">
    <name type="scientific">Flavobacterium jumunjinense</name>
    <dbReference type="NCBI Taxonomy" id="998845"/>
    <lineage>
        <taxon>Bacteria</taxon>
        <taxon>Pseudomonadati</taxon>
        <taxon>Bacteroidota</taxon>
        <taxon>Flavobacteriia</taxon>
        <taxon>Flavobacteriales</taxon>
        <taxon>Flavobacteriaceae</taxon>
        <taxon>Flavobacterium</taxon>
    </lineage>
</organism>
<keyword evidence="1" id="KW-0812">Transmembrane</keyword>
<evidence type="ECO:0000256" key="1">
    <source>
        <dbReference type="SAM" id="Phobius"/>
    </source>
</evidence>
<gene>
    <name evidence="2" type="ORF">ACFFVF_15795</name>
</gene>
<keyword evidence="3" id="KW-1185">Reference proteome</keyword>
<evidence type="ECO:0000313" key="3">
    <source>
        <dbReference type="Proteomes" id="UP001589607"/>
    </source>
</evidence>
<name>A0ABV5GRF4_9FLAO</name>
<accession>A0ABV5GRF4</accession>
<reference evidence="2 3" key="1">
    <citation type="submission" date="2024-09" db="EMBL/GenBank/DDBJ databases">
        <authorList>
            <person name="Sun Q."/>
            <person name="Mori K."/>
        </authorList>
    </citation>
    <scope>NUCLEOTIDE SEQUENCE [LARGE SCALE GENOMIC DNA]</scope>
    <source>
        <strain evidence="2 3">CECT 7955</strain>
    </source>
</reference>